<dbReference type="OrthoDB" id="3244737at2759"/>
<dbReference type="Proteomes" id="UP000799118">
    <property type="component" value="Unassembled WGS sequence"/>
</dbReference>
<gene>
    <name evidence="1" type="ORF">BT96DRAFT_919738</name>
</gene>
<reference evidence="1" key="1">
    <citation type="journal article" date="2019" name="Environ. Microbiol.">
        <title>Fungal ecological strategies reflected in gene transcription - a case study of two litter decomposers.</title>
        <authorList>
            <person name="Barbi F."/>
            <person name="Kohler A."/>
            <person name="Barry K."/>
            <person name="Baskaran P."/>
            <person name="Daum C."/>
            <person name="Fauchery L."/>
            <person name="Ihrmark K."/>
            <person name="Kuo A."/>
            <person name="LaButti K."/>
            <person name="Lipzen A."/>
            <person name="Morin E."/>
            <person name="Grigoriev I.V."/>
            <person name="Henrissat B."/>
            <person name="Lindahl B."/>
            <person name="Martin F."/>
        </authorList>
    </citation>
    <scope>NUCLEOTIDE SEQUENCE</scope>
    <source>
        <strain evidence="1">JB14</strain>
    </source>
</reference>
<evidence type="ECO:0000313" key="2">
    <source>
        <dbReference type="Proteomes" id="UP000799118"/>
    </source>
</evidence>
<organism evidence="1 2">
    <name type="scientific">Gymnopus androsaceus JB14</name>
    <dbReference type="NCBI Taxonomy" id="1447944"/>
    <lineage>
        <taxon>Eukaryota</taxon>
        <taxon>Fungi</taxon>
        <taxon>Dikarya</taxon>
        <taxon>Basidiomycota</taxon>
        <taxon>Agaricomycotina</taxon>
        <taxon>Agaricomycetes</taxon>
        <taxon>Agaricomycetidae</taxon>
        <taxon>Agaricales</taxon>
        <taxon>Marasmiineae</taxon>
        <taxon>Omphalotaceae</taxon>
        <taxon>Gymnopus</taxon>
    </lineage>
</organism>
<proteinExistence type="predicted"/>
<accession>A0A6A4HSF7</accession>
<keyword evidence="2" id="KW-1185">Reference proteome</keyword>
<sequence>MTRQQLARSLTRLRLEQLSGSNATVKDLSSQLITDSVETRLSQEIESRLLSISEFLSVGSVASDNGNATSNLPDQIHRVLEDIVSLEADLSSSWSSAADLITRIEQLHTRLQSDLLDAISTIPSTLNEKRMANDALSAATIEASLVKLSLLRAQSHQKLYGFASGTNPDSATMTSALSIAYAKLKDEARDLVEEEKALDLQIEEYDGLMRLVDGGGFGQIVEDYIRVEKETEECRRDLRRLGWADD</sequence>
<evidence type="ECO:0000313" key="1">
    <source>
        <dbReference type="EMBL" id="KAE9399964.1"/>
    </source>
</evidence>
<dbReference type="EMBL" id="ML769462">
    <property type="protein sequence ID" value="KAE9399964.1"/>
    <property type="molecule type" value="Genomic_DNA"/>
</dbReference>
<name>A0A6A4HSF7_9AGAR</name>
<dbReference type="AlphaFoldDB" id="A0A6A4HSF7"/>
<protein>
    <submittedName>
        <fullName evidence="1">Uncharacterized protein</fullName>
    </submittedName>
</protein>